<sequence>MDFFEDTNWFFLWKLSTYTILFLFGGALASFYATLADRILYYCYEKGRKEFKGLNRWRVIFTKPSHCPECKTPITKLYLVPILGWFLTKGKCTHCHTKVPKLYPLSEFLFGIIAVVVYSISSSLLGTICLLFLFGHLLISMMTDAKKLSLDYENLPFLLGFGFLSNSLLFGESIGQEHLVVYFGFLVFYLVIYLLFRGGTGLGDVLFSPVFATLAGNPFWIVYLNTSYLLAVMFSLFLRKKGEPLKGMKVPMGLYFSIGLFFTFFCKLIVHNYEWEGFSDLWNQ</sequence>
<evidence type="ECO:0000259" key="9">
    <source>
        <dbReference type="Pfam" id="PF06750"/>
    </source>
</evidence>
<evidence type="ECO:0000313" key="11">
    <source>
        <dbReference type="Proteomes" id="UP001209694"/>
    </source>
</evidence>
<evidence type="ECO:0000256" key="2">
    <source>
        <dbReference type="ARBA" id="ARBA00005801"/>
    </source>
</evidence>
<protein>
    <submittedName>
        <fullName evidence="10">Prepilin peptidase</fullName>
    </submittedName>
</protein>
<keyword evidence="5 7" id="KW-1133">Transmembrane helix</keyword>
<feature type="domain" description="Prepilin peptidase A24 N-terminal" evidence="9">
    <location>
        <begin position="23"/>
        <end position="118"/>
    </location>
</feature>
<comment type="subcellular location">
    <subcellularLocation>
        <location evidence="1">Cell membrane</location>
        <topology evidence="1">Multi-pass membrane protein</topology>
    </subcellularLocation>
</comment>
<dbReference type="InterPro" id="IPR010627">
    <property type="entry name" value="Prepilin_pept_A24_N"/>
</dbReference>
<keyword evidence="3" id="KW-1003">Cell membrane</keyword>
<dbReference type="RefSeq" id="WP_135651919.1">
    <property type="nucleotide sequence ID" value="NZ_JAMQPS010000001.1"/>
</dbReference>
<dbReference type="AlphaFoldDB" id="A0AAW5V397"/>
<keyword evidence="4 7" id="KW-0812">Transmembrane</keyword>
<feature type="transmembrane region" description="Helical" evidence="7">
    <location>
        <begin position="179"/>
        <end position="199"/>
    </location>
</feature>
<evidence type="ECO:0000256" key="5">
    <source>
        <dbReference type="ARBA" id="ARBA00022989"/>
    </source>
</evidence>
<comment type="similarity">
    <text evidence="2">Belongs to the peptidase A24 family.</text>
</comment>
<dbReference type="GO" id="GO:0004190">
    <property type="term" value="F:aspartic-type endopeptidase activity"/>
    <property type="evidence" value="ECO:0007669"/>
    <property type="project" value="InterPro"/>
</dbReference>
<evidence type="ECO:0000256" key="6">
    <source>
        <dbReference type="ARBA" id="ARBA00023136"/>
    </source>
</evidence>
<dbReference type="Pfam" id="PF01478">
    <property type="entry name" value="Peptidase_A24"/>
    <property type="match status" value="1"/>
</dbReference>
<dbReference type="GO" id="GO:0006465">
    <property type="term" value="P:signal peptide processing"/>
    <property type="evidence" value="ECO:0007669"/>
    <property type="project" value="TreeGrafter"/>
</dbReference>
<proteinExistence type="inferred from homology"/>
<accession>A0AAW5V397</accession>
<feature type="transmembrane region" description="Helical" evidence="7">
    <location>
        <begin position="108"/>
        <end position="134"/>
    </location>
</feature>
<evidence type="ECO:0000259" key="8">
    <source>
        <dbReference type="Pfam" id="PF01478"/>
    </source>
</evidence>
<dbReference type="EMBL" id="JAMQQD010000002">
    <property type="protein sequence ID" value="MCW7515467.1"/>
    <property type="molecule type" value="Genomic_DNA"/>
</dbReference>
<dbReference type="InterPro" id="IPR000045">
    <property type="entry name" value="Prepilin_IV_endopep_pep"/>
</dbReference>
<keyword evidence="6 7" id="KW-0472">Membrane</keyword>
<evidence type="ECO:0000313" key="10">
    <source>
        <dbReference type="EMBL" id="MCW7515467.1"/>
    </source>
</evidence>
<dbReference type="PANTHER" id="PTHR30487">
    <property type="entry name" value="TYPE 4 PREPILIN-LIKE PROTEINS LEADER PEPTIDE-PROCESSING ENZYME"/>
    <property type="match status" value="1"/>
</dbReference>
<comment type="caution">
    <text evidence="10">The sequence shown here is derived from an EMBL/GenBank/DDBJ whole genome shotgun (WGS) entry which is preliminary data.</text>
</comment>
<feature type="transmembrane region" description="Helical" evidence="7">
    <location>
        <begin position="20"/>
        <end position="44"/>
    </location>
</feature>
<feature type="transmembrane region" description="Helical" evidence="7">
    <location>
        <begin position="219"/>
        <end position="238"/>
    </location>
</feature>
<dbReference type="GO" id="GO:0005886">
    <property type="term" value="C:plasma membrane"/>
    <property type="evidence" value="ECO:0007669"/>
    <property type="project" value="UniProtKB-SubCell"/>
</dbReference>
<dbReference type="Pfam" id="PF06750">
    <property type="entry name" value="A24_N_bact"/>
    <property type="match status" value="1"/>
</dbReference>
<dbReference type="InterPro" id="IPR050882">
    <property type="entry name" value="Prepilin_peptidase/N-MTase"/>
</dbReference>
<dbReference type="PANTHER" id="PTHR30487:SF0">
    <property type="entry name" value="PREPILIN LEADER PEPTIDASE_N-METHYLTRANSFERASE-RELATED"/>
    <property type="match status" value="1"/>
</dbReference>
<gene>
    <name evidence="10" type="ORF">ND810_09890</name>
</gene>
<evidence type="ECO:0000256" key="3">
    <source>
        <dbReference type="ARBA" id="ARBA00022475"/>
    </source>
</evidence>
<name>A0AAW5V397_9LEPT</name>
<organism evidence="10 11">
    <name type="scientific">Leptospira levettii</name>
    <dbReference type="NCBI Taxonomy" id="2023178"/>
    <lineage>
        <taxon>Bacteria</taxon>
        <taxon>Pseudomonadati</taxon>
        <taxon>Spirochaetota</taxon>
        <taxon>Spirochaetia</taxon>
        <taxon>Leptospirales</taxon>
        <taxon>Leptospiraceae</taxon>
        <taxon>Leptospira</taxon>
    </lineage>
</organism>
<dbReference type="Proteomes" id="UP001209694">
    <property type="component" value="Unassembled WGS sequence"/>
</dbReference>
<feature type="transmembrane region" description="Helical" evidence="7">
    <location>
        <begin position="154"/>
        <end position="172"/>
    </location>
</feature>
<feature type="transmembrane region" description="Helical" evidence="7">
    <location>
        <begin position="250"/>
        <end position="270"/>
    </location>
</feature>
<feature type="domain" description="Prepilin type IV endopeptidase peptidase" evidence="8">
    <location>
        <begin position="131"/>
        <end position="235"/>
    </location>
</feature>
<reference evidence="10" key="1">
    <citation type="submission" date="2022-06" db="EMBL/GenBank/DDBJ databases">
        <title>Leptospira isolates from biofilms formed at urban environments.</title>
        <authorList>
            <person name="Ribeiro P.S."/>
            <person name="Sousa T."/>
            <person name="Carvalho N."/>
            <person name="Aburjaile F."/>
            <person name="Neves F."/>
            <person name="Oliveira D."/>
            <person name="Blanco L."/>
            <person name="Lima J."/>
            <person name="Costa F."/>
            <person name="Brenig B."/>
            <person name="Soares S."/>
            <person name="Ramos R."/>
            <person name="Goes-Neto A."/>
            <person name="Matiuzzi M."/>
            <person name="Azevedo V."/>
            <person name="Ristow P."/>
        </authorList>
    </citation>
    <scope>NUCLEOTIDE SEQUENCE</scope>
    <source>
        <strain evidence="10">VSF7</strain>
    </source>
</reference>
<evidence type="ECO:0000256" key="4">
    <source>
        <dbReference type="ARBA" id="ARBA00022692"/>
    </source>
</evidence>
<evidence type="ECO:0000256" key="1">
    <source>
        <dbReference type="ARBA" id="ARBA00004651"/>
    </source>
</evidence>
<evidence type="ECO:0000256" key="7">
    <source>
        <dbReference type="SAM" id="Phobius"/>
    </source>
</evidence>